<proteinExistence type="predicted"/>
<dbReference type="AlphaFoldDB" id="A0A9X2D6K0"/>
<accession>A0A9X2D6K0</accession>
<keyword evidence="2" id="KW-1185">Reference proteome</keyword>
<name>A0A9X2D6K0_9ACTN</name>
<comment type="caution">
    <text evidence="1">The sequence shown here is derived from an EMBL/GenBank/DDBJ whole genome shotgun (WGS) entry which is preliminary data.</text>
</comment>
<dbReference type="Proteomes" id="UP001139485">
    <property type="component" value="Unassembled WGS sequence"/>
</dbReference>
<protein>
    <submittedName>
        <fullName evidence="1">Uncharacterized protein</fullName>
    </submittedName>
</protein>
<sequence length="203" mass="21092">MSTTTGPRVQRFSGAIAGVGSTSGVRVVVGAWHTSPLGAFADAMVATAGGRRLLLAPSRAVAEFVASTYTFDEVRVEPFAADGWRVRSDSLELTLDVGGRTALGTALRLVPRGLAGSPAFSTLTDPVARLLLRGVRTRGSAGHGRREYYGALDHHAVVRARGSLDGVDLGDLAPVDPEPGFGFSSTPVRPSVTRVVSTVVLPA</sequence>
<evidence type="ECO:0000313" key="2">
    <source>
        <dbReference type="Proteomes" id="UP001139485"/>
    </source>
</evidence>
<dbReference type="EMBL" id="JAMOIL010000009">
    <property type="protein sequence ID" value="MCM0620220.1"/>
    <property type="molecule type" value="Genomic_DNA"/>
</dbReference>
<reference evidence="1" key="1">
    <citation type="submission" date="2022-05" db="EMBL/GenBank/DDBJ databases">
        <authorList>
            <person name="Tuo L."/>
        </authorList>
    </citation>
    <scope>NUCLEOTIDE SEQUENCE</scope>
    <source>
        <strain evidence="1">BSK12Z-4</strain>
    </source>
</reference>
<evidence type="ECO:0000313" key="1">
    <source>
        <dbReference type="EMBL" id="MCM0620220.1"/>
    </source>
</evidence>
<dbReference type="RefSeq" id="WP_250826895.1">
    <property type="nucleotide sequence ID" value="NZ_JAMOIL010000009.1"/>
</dbReference>
<gene>
    <name evidence="1" type="ORF">M8330_07920</name>
</gene>
<organism evidence="1 2">
    <name type="scientific">Nocardioides bruguierae</name>
    <dbReference type="NCBI Taxonomy" id="2945102"/>
    <lineage>
        <taxon>Bacteria</taxon>
        <taxon>Bacillati</taxon>
        <taxon>Actinomycetota</taxon>
        <taxon>Actinomycetes</taxon>
        <taxon>Propionibacteriales</taxon>
        <taxon>Nocardioidaceae</taxon>
        <taxon>Nocardioides</taxon>
    </lineage>
</organism>